<name>A0AB39CDB4_9VIRU</name>
<evidence type="ECO:0000313" key="1">
    <source>
        <dbReference type="EMBL" id="XDJ14847.1"/>
    </source>
</evidence>
<proteinExistence type="predicted"/>
<evidence type="ECO:0008006" key="2">
    <source>
        <dbReference type="Google" id="ProtNLM"/>
    </source>
</evidence>
<organism evidence="1">
    <name type="scientific">Pseudomonas phage RVTF4</name>
    <dbReference type="NCBI Taxonomy" id="3236931"/>
    <lineage>
        <taxon>Viruses</taxon>
    </lineage>
</organism>
<dbReference type="EMBL" id="PQ015378">
    <property type="protein sequence ID" value="XDJ14847.1"/>
    <property type="molecule type" value="Genomic_DNA"/>
</dbReference>
<sequence>MGTTYGVDDLLVLTRNTPVVELQLSLLTWMIDDDYNLLRAKNADTSVPIIVTQLQSGEWVTLDGYHRVIKAAWMEKRKTIKAKIVTPQMLQQLRTL</sequence>
<accession>A0AB39CDB4</accession>
<protein>
    <recommendedName>
        <fullName evidence="2">ParB/Sulfiredoxin domain-containing protein</fullName>
    </recommendedName>
</protein>
<reference evidence="1" key="1">
    <citation type="submission" date="2024-07" db="EMBL/GenBank/DDBJ databases">
        <authorList>
            <person name="Bringhurst R.M."/>
            <person name="Homer T.E."/>
        </authorList>
    </citation>
    <scope>NUCLEOTIDE SEQUENCE</scope>
</reference>